<dbReference type="PANTHER" id="PTHR28038">
    <property type="entry name" value="ADL329WP"/>
    <property type="match status" value="1"/>
</dbReference>
<keyword evidence="3" id="KW-1185">Reference proteome</keyword>
<proteinExistence type="predicted"/>
<feature type="transmembrane region" description="Helical" evidence="1">
    <location>
        <begin position="98"/>
        <end position="118"/>
    </location>
</feature>
<keyword evidence="1" id="KW-0472">Membrane</keyword>
<name>A0A109UX43_9SACH</name>
<dbReference type="OrthoDB" id="284718at2759"/>
<evidence type="ECO:0000313" key="2">
    <source>
        <dbReference type="EMBL" id="AMD18757.1"/>
    </source>
</evidence>
<dbReference type="Proteomes" id="UP000243052">
    <property type="component" value="Chromosome ii"/>
</dbReference>
<dbReference type="EMBL" id="CP014242">
    <property type="protein sequence ID" value="AMD18757.1"/>
    <property type="molecule type" value="Genomic_DNA"/>
</dbReference>
<dbReference type="AlphaFoldDB" id="A0A109UX43"/>
<dbReference type="STRING" id="45286.A0A109UX43"/>
<evidence type="ECO:0000313" key="3">
    <source>
        <dbReference type="Proteomes" id="UP000243052"/>
    </source>
</evidence>
<protein>
    <submittedName>
        <fullName evidence="2">HBL145Cp</fullName>
    </submittedName>
</protein>
<sequence>MQLHLWAKDNRDDTIMPSHTVKRHDVRRHDLIVGYQHVSAPLFAKGAAQGMLNQSMPMVAMFLKNKFLAWFALLSTWHNFLIYSGSSGPEYGDGDVHPLFKVGMAFVSLIVCYMNIAFPQFMTPPPAKKN</sequence>
<reference evidence="2 3" key="1">
    <citation type="submission" date="2016-01" db="EMBL/GenBank/DDBJ databases">
        <title>Genome sequence of the yeast Holleya sinecauda.</title>
        <authorList>
            <person name="Dietrich F.S."/>
        </authorList>
    </citation>
    <scope>NUCLEOTIDE SEQUENCE [LARGE SCALE GENOMIC DNA]</scope>
    <source>
        <strain evidence="2 3">ATCC 58844</strain>
    </source>
</reference>
<keyword evidence="1" id="KW-0812">Transmembrane</keyword>
<evidence type="ECO:0000256" key="1">
    <source>
        <dbReference type="SAM" id="Phobius"/>
    </source>
</evidence>
<organism evidence="2 3">
    <name type="scientific">Eremothecium sinecaudum</name>
    <dbReference type="NCBI Taxonomy" id="45286"/>
    <lineage>
        <taxon>Eukaryota</taxon>
        <taxon>Fungi</taxon>
        <taxon>Dikarya</taxon>
        <taxon>Ascomycota</taxon>
        <taxon>Saccharomycotina</taxon>
        <taxon>Saccharomycetes</taxon>
        <taxon>Saccharomycetales</taxon>
        <taxon>Saccharomycetaceae</taxon>
        <taxon>Eremothecium</taxon>
    </lineage>
</organism>
<dbReference type="GeneID" id="28721919"/>
<gene>
    <name evidence="2" type="ORF">AW171_hschr2273</name>
</gene>
<accession>A0A109UX43</accession>
<dbReference type="PANTHER" id="PTHR28038:SF1">
    <property type="entry name" value="ADL329WP"/>
    <property type="match status" value="1"/>
</dbReference>
<keyword evidence="1" id="KW-1133">Transmembrane helix</keyword>
<dbReference type="RefSeq" id="XP_017985753.1">
    <property type="nucleotide sequence ID" value="XM_018130151.1"/>
</dbReference>
<feature type="transmembrane region" description="Helical" evidence="1">
    <location>
        <begin position="67"/>
        <end position="86"/>
    </location>
</feature>